<feature type="region of interest" description="Disordered" evidence="1">
    <location>
        <begin position="180"/>
        <end position="202"/>
    </location>
</feature>
<feature type="compositionally biased region" description="Polar residues" evidence="1">
    <location>
        <begin position="187"/>
        <end position="202"/>
    </location>
</feature>
<name>A0A7R9B0A7_TIMSH</name>
<reference evidence="2" key="1">
    <citation type="submission" date="2020-11" db="EMBL/GenBank/DDBJ databases">
        <authorList>
            <person name="Tran Van P."/>
        </authorList>
    </citation>
    <scope>NUCLEOTIDE SEQUENCE</scope>
</reference>
<organism evidence="2">
    <name type="scientific">Timema shepardi</name>
    <name type="common">Walking stick</name>
    <dbReference type="NCBI Taxonomy" id="629360"/>
    <lineage>
        <taxon>Eukaryota</taxon>
        <taxon>Metazoa</taxon>
        <taxon>Ecdysozoa</taxon>
        <taxon>Arthropoda</taxon>
        <taxon>Hexapoda</taxon>
        <taxon>Insecta</taxon>
        <taxon>Pterygota</taxon>
        <taxon>Neoptera</taxon>
        <taxon>Polyneoptera</taxon>
        <taxon>Phasmatodea</taxon>
        <taxon>Timematodea</taxon>
        <taxon>Timematoidea</taxon>
        <taxon>Timematidae</taxon>
        <taxon>Timema</taxon>
    </lineage>
</organism>
<evidence type="ECO:0000256" key="1">
    <source>
        <dbReference type="SAM" id="MobiDB-lite"/>
    </source>
</evidence>
<dbReference type="EMBL" id="OC003632">
    <property type="protein sequence ID" value="CAD7263525.1"/>
    <property type="molecule type" value="Genomic_DNA"/>
</dbReference>
<sequence>MTGEGIMRQAKSVQILVEVFTSRALRSRVFQSPVERCVSTSHELMISLTRIGEVELEEVNPHLRGGRVENYLGKTAPVHPTEIRTHLPVLSSLAPHDKRTHAPRCNILAVGTTSPDAESYVTDRAPIETQSRRDNAGQNSIADTKKHSGEECGRSKVPLFVSASHVELEEVNPHLRGGRVENHLEKTTPSSPTEIRTSIAPSSAVELNTTSVLANYTTEAGQKKVNPHLRGVRLENHLGKTTPSSPDRDSNLDLSILSSRSQHDKRVSQLRHRVGNPIITVQCSYSSPMASLVLTDSFEKLPDQIMYPYAEPNDLQKHVFKLYSLKRLLTSLGGSIASGLEAHGFEINSCSRGNFSFSDGTRGFLP</sequence>
<feature type="region of interest" description="Disordered" evidence="1">
    <location>
        <begin position="126"/>
        <end position="153"/>
    </location>
</feature>
<accession>A0A7R9B0A7</accession>
<evidence type="ECO:0000313" key="2">
    <source>
        <dbReference type="EMBL" id="CAD7263525.1"/>
    </source>
</evidence>
<dbReference type="AlphaFoldDB" id="A0A7R9B0A7"/>
<gene>
    <name evidence="2" type="ORF">TSIB3V08_LOCUS7600</name>
</gene>
<protein>
    <submittedName>
        <fullName evidence="2">Uncharacterized protein</fullName>
    </submittedName>
</protein>
<feature type="compositionally biased region" description="Basic and acidic residues" evidence="1">
    <location>
        <begin position="143"/>
        <end position="153"/>
    </location>
</feature>
<proteinExistence type="predicted"/>